<feature type="region of interest" description="Disordered" evidence="2">
    <location>
        <begin position="221"/>
        <end position="244"/>
    </location>
</feature>
<feature type="region of interest" description="Disordered" evidence="2">
    <location>
        <begin position="84"/>
        <end position="167"/>
    </location>
</feature>
<dbReference type="PANTHER" id="PTHR31993:SF5">
    <property type="entry name" value="UBA-LIKE DOMAIN-CONTAINING PROTEIN 1"/>
    <property type="match status" value="1"/>
</dbReference>
<dbReference type="PANTHER" id="PTHR31993">
    <property type="entry name" value="UBA-LIKE DOMAIN-CONTAINING PROTEIN 2"/>
    <property type="match status" value="1"/>
</dbReference>
<evidence type="ECO:0000256" key="2">
    <source>
        <dbReference type="SAM" id="MobiDB-lite"/>
    </source>
</evidence>
<dbReference type="Gene3D" id="1.10.8.10">
    <property type="entry name" value="DNA helicase RuvA subunit, C-terminal domain"/>
    <property type="match status" value="1"/>
</dbReference>
<organism evidence="4 5">
    <name type="scientific">Scophthalmus maximus</name>
    <name type="common">Turbot</name>
    <name type="synonym">Psetta maxima</name>
    <dbReference type="NCBI Taxonomy" id="52904"/>
    <lineage>
        <taxon>Eukaryota</taxon>
        <taxon>Metazoa</taxon>
        <taxon>Chordata</taxon>
        <taxon>Craniata</taxon>
        <taxon>Vertebrata</taxon>
        <taxon>Euteleostomi</taxon>
        <taxon>Actinopterygii</taxon>
        <taxon>Neopterygii</taxon>
        <taxon>Teleostei</taxon>
        <taxon>Neoteleostei</taxon>
        <taxon>Acanthomorphata</taxon>
        <taxon>Carangaria</taxon>
        <taxon>Pleuronectiformes</taxon>
        <taxon>Pleuronectoidei</taxon>
        <taxon>Scophthalmidae</taxon>
        <taxon>Scophthalmus</taxon>
    </lineage>
</organism>
<dbReference type="CDD" id="cd14343">
    <property type="entry name" value="UBA_F100B_like"/>
    <property type="match status" value="1"/>
</dbReference>
<dbReference type="InterPro" id="IPR054109">
    <property type="entry name" value="UBA_8"/>
</dbReference>
<accession>A0A6A4RZ55</accession>
<feature type="compositionally biased region" description="Basic and acidic residues" evidence="2">
    <location>
        <begin position="111"/>
        <end position="120"/>
    </location>
</feature>
<evidence type="ECO:0000313" key="5">
    <source>
        <dbReference type="Proteomes" id="UP000438429"/>
    </source>
</evidence>
<gene>
    <name evidence="4" type="ORF">F2P81_022079</name>
</gene>
<feature type="compositionally biased region" description="Polar residues" evidence="2">
    <location>
        <begin position="128"/>
        <end position="143"/>
    </location>
</feature>
<evidence type="ECO:0000256" key="1">
    <source>
        <dbReference type="ARBA" id="ARBA00006090"/>
    </source>
</evidence>
<dbReference type="AlphaFoldDB" id="A0A6A4RZ55"/>
<dbReference type="EMBL" id="VEVO01000020">
    <property type="protein sequence ID" value="KAF0025198.1"/>
    <property type="molecule type" value="Genomic_DNA"/>
</dbReference>
<proteinExistence type="inferred from homology"/>
<feature type="compositionally biased region" description="Polar residues" evidence="2">
    <location>
        <begin position="231"/>
        <end position="241"/>
    </location>
</feature>
<sequence length="302" mass="33646">MDELKHQVMINQFVLTAGCAADQAKQLLQAAHWQFETALSAFFQETNIPYGHHHQMMCTPANTPATPPNFPDALTMFSRLKASESFNSGSGGSPMAASMATSPPPPQVEAPSEHRKRMENPDQDMELRQSSSQASRVTLNTGDYSEPQQEHEPEPESNQETPEPTRPPRLELLEFRTEQLHNRRFLLLRMEHMRKKAVTSEDSDETCELESIESELEELQAEKKALEEQGESSTLTENGGQQDDCPTYYKSGTVIQPCGGIYILPPPRLTQEDIAVVQTVKTTAEAETPTGPITPDVRRVAV</sequence>
<dbReference type="Pfam" id="PF22566">
    <property type="entry name" value="UBA_8"/>
    <property type="match status" value="1"/>
</dbReference>
<dbReference type="Proteomes" id="UP000438429">
    <property type="component" value="Unassembled WGS sequence"/>
</dbReference>
<dbReference type="InterPro" id="IPR009060">
    <property type="entry name" value="UBA-like_sf"/>
</dbReference>
<comment type="caution">
    <text evidence="4">The sequence shown here is derived from an EMBL/GenBank/DDBJ whole genome shotgun (WGS) entry which is preliminary data.</text>
</comment>
<dbReference type="InterPro" id="IPR039310">
    <property type="entry name" value="UBALD1/2"/>
</dbReference>
<dbReference type="SUPFAM" id="SSF46934">
    <property type="entry name" value="UBA-like"/>
    <property type="match status" value="1"/>
</dbReference>
<reference evidence="4 5" key="1">
    <citation type="submission" date="2019-06" db="EMBL/GenBank/DDBJ databases">
        <title>Draft genomes of female and male turbot (Scophthalmus maximus).</title>
        <authorList>
            <person name="Xu H."/>
            <person name="Xu X.-W."/>
            <person name="Shao C."/>
            <person name="Chen S."/>
        </authorList>
    </citation>
    <scope>NUCLEOTIDE SEQUENCE [LARGE SCALE GENOMIC DNA]</scope>
    <source>
        <strain evidence="4">Ysfricsl-2016a</strain>
        <tissue evidence="4">Blood</tissue>
    </source>
</reference>
<evidence type="ECO:0000259" key="3">
    <source>
        <dbReference type="Pfam" id="PF22566"/>
    </source>
</evidence>
<dbReference type="PROSITE" id="PS51257">
    <property type="entry name" value="PROKAR_LIPOPROTEIN"/>
    <property type="match status" value="1"/>
</dbReference>
<evidence type="ECO:0000313" key="4">
    <source>
        <dbReference type="EMBL" id="KAF0025198.1"/>
    </source>
</evidence>
<name>A0A6A4RZ55_SCOMX</name>
<comment type="similarity">
    <text evidence="1">Belongs to the UBALD family.</text>
</comment>
<protein>
    <recommendedName>
        <fullName evidence="3">UBA-like domain-containing protein</fullName>
    </recommendedName>
</protein>
<feature type="domain" description="UBA-like" evidence="3">
    <location>
        <begin position="4"/>
        <end position="49"/>
    </location>
</feature>